<proteinExistence type="predicted"/>
<feature type="transmembrane region" description="Helical" evidence="5">
    <location>
        <begin position="224"/>
        <end position="248"/>
    </location>
</feature>
<dbReference type="Gene3D" id="1.20.1540.10">
    <property type="entry name" value="Rhomboid-like"/>
    <property type="match status" value="1"/>
</dbReference>
<dbReference type="InterPro" id="IPR022764">
    <property type="entry name" value="Peptidase_S54_rhomboid_dom"/>
</dbReference>
<evidence type="ECO:0000313" key="7">
    <source>
        <dbReference type="EMBL" id="QCS42797.1"/>
    </source>
</evidence>
<sequence length="615" mass="65663">MLSLAALLTVVVAAALVGSIAVVRRVHRPTRRWRDVLESRLVYGVPWGSLIVIAFVVCVYLFVQDGIADISDPVTIPYRSWSYFYPLGMATAAFSHAGLSHLLGNLAGTVVVAPLVEFAWSHYPDDRDPERPDSWRTNPRLRAFVLFPLAVVAVGLATSLFSLGPVIGFSGVVFALAGFAVVHYPIVTIVGTLGVQSVLLRLYYALREPINVYTAQPSPPSAPSWAGIAIQGHALGLFIGFVLGIALLERRGTRPNPLRLWLAVLLFGFSKRLWAIYWFGGENTYILFQGPGVVVVSILALVVTLSMTASETPLVPARLEELFAGSERANPRSNGGVQPSIDRSFELAGGPADGAVTARLERVRELVSGARTRATEAADSSALSDLTRRRAAFLAVVAVLAILAGVAIPASFLVVEDATASSDAAVQIEDYTVEYVEGVPNGLVSGIGIEALESDDGLESSGVIVASEQRNVWLEAVSAQRLSFTGEETVTVGGPGWREAVHVERTGWEPVGNETVYQVWLWEDGEDRRLAHESNESRAEATIAGRNVTIDSADGEFVLEVDSSGTAVATTPIPGENETATAGGLTFERSNETVYASADGTRVAVASEETYDAVG</sequence>
<evidence type="ECO:0000256" key="3">
    <source>
        <dbReference type="ARBA" id="ARBA00022989"/>
    </source>
</evidence>
<keyword evidence="7" id="KW-0645">Protease</keyword>
<dbReference type="SUPFAM" id="SSF144091">
    <property type="entry name" value="Rhomboid-like"/>
    <property type="match status" value="1"/>
</dbReference>
<dbReference type="KEGG" id="nvr:FEJ81_10675"/>
<reference evidence="8" key="1">
    <citation type="submission" date="2019-05" db="EMBL/GenBank/DDBJ databases">
        <title>Genome sequence and methylation pattern of the halophilic Archaeon Natrinema versiforme BOL5-4.</title>
        <authorList>
            <person name="DasSarma P."/>
            <person name="Anton B.P."/>
            <person name="DasSarma S.L."/>
            <person name="Martinez F.L."/>
            <person name="Guzman D."/>
            <person name="Roberts R.J."/>
            <person name="DasSarma S."/>
        </authorList>
    </citation>
    <scope>NUCLEOTIDE SEQUENCE [LARGE SCALE GENOMIC DNA]</scope>
    <source>
        <strain evidence="8">BOL5-4</strain>
    </source>
</reference>
<feature type="transmembrane region" description="Helical" evidence="5">
    <location>
        <begin position="171"/>
        <end position="204"/>
    </location>
</feature>
<keyword evidence="7" id="KW-0378">Hydrolase</keyword>
<dbReference type="Proteomes" id="UP000302218">
    <property type="component" value="Chromosome"/>
</dbReference>
<organism evidence="7 8">
    <name type="scientific">Natrinema versiforme</name>
    <dbReference type="NCBI Taxonomy" id="88724"/>
    <lineage>
        <taxon>Archaea</taxon>
        <taxon>Methanobacteriati</taxon>
        <taxon>Methanobacteriota</taxon>
        <taxon>Stenosarchaea group</taxon>
        <taxon>Halobacteria</taxon>
        <taxon>Halobacteriales</taxon>
        <taxon>Natrialbaceae</taxon>
        <taxon>Natrinema</taxon>
    </lineage>
</organism>
<evidence type="ECO:0000256" key="4">
    <source>
        <dbReference type="ARBA" id="ARBA00023136"/>
    </source>
</evidence>
<dbReference type="GeneID" id="40265742"/>
<dbReference type="GO" id="GO:0004252">
    <property type="term" value="F:serine-type endopeptidase activity"/>
    <property type="evidence" value="ECO:0007669"/>
    <property type="project" value="InterPro"/>
</dbReference>
<comment type="subcellular location">
    <subcellularLocation>
        <location evidence="1">Membrane</location>
        <topology evidence="1">Multi-pass membrane protein</topology>
    </subcellularLocation>
</comment>
<dbReference type="EMBL" id="CP040330">
    <property type="protein sequence ID" value="QCS42797.1"/>
    <property type="molecule type" value="Genomic_DNA"/>
</dbReference>
<keyword evidence="2 5" id="KW-0812">Transmembrane</keyword>
<evidence type="ECO:0000256" key="1">
    <source>
        <dbReference type="ARBA" id="ARBA00004141"/>
    </source>
</evidence>
<accession>A0A4P8WHA5</accession>
<feature type="transmembrane region" description="Helical" evidence="5">
    <location>
        <begin position="260"/>
        <end position="280"/>
    </location>
</feature>
<feature type="domain" description="Peptidase S54 rhomboid" evidence="6">
    <location>
        <begin position="89"/>
        <end position="249"/>
    </location>
</feature>
<evidence type="ECO:0000256" key="5">
    <source>
        <dbReference type="SAM" id="Phobius"/>
    </source>
</evidence>
<dbReference type="RefSeq" id="WP_138245276.1">
    <property type="nucleotide sequence ID" value="NZ_CP040330.1"/>
</dbReference>
<dbReference type="AlphaFoldDB" id="A0A4P8WHA5"/>
<keyword evidence="4 5" id="KW-0472">Membrane</keyword>
<feature type="transmembrane region" description="Helical" evidence="5">
    <location>
        <begin position="102"/>
        <end position="123"/>
    </location>
</feature>
<gene>
    <name evidence="7" type="ORF">FEJ81_10675</name>
</gene>
<evidence type="ECO:0000259" key="6">
    <source>
        <dbReference type="Pfam" id="PF01694"/>
    </source>
</evidence>
<name>A0A4P8WHA5_9EURY</name>
<dbReference type="OrthoDB" id="205691at2157"/>
<dbReference type="GO" id="GO:0016020">
    <property type="term" value="C:membrane"/>
    <property type="evidence" value="ECO:0007669"/>
    <property type="project" value="UniProtKB-SubCell"/>
</dbReference>
<keyword evidence="3 5" id="KW-1133">Transmembrane helix</keyword>
<feature type="transmembrane region" description="Helical" evidence="5">
    <location>
        <begin position="286"/>
        <end position="309"/>
    </location>
</feature>
<evidence type="ECO:0000256" key="2">
    <source>
        <dbReference type="ARBA" id="ARBA00022692"/>
    </source>
</evidence>
<feature type="transmembrane region" description="Helical" evidence="5">
    <location>
        <begin position="143"/>
        <end position="164"/>
    </location>
</feature>
<dbReference type="Pfam" id="PF01694">
    <property type="entry name" value="Rhomboid"/>
    <property type="match status" value="1"/>
</dbReference>
<protein>
    <submittedName>
        <fullName evidence="7">Rhomboid family intramembrane serine protease</fullName>
    </submittedName>
</protein>
<dbReference type="InterPro" id="IPR035952">
    <property type="entry name" value="Rhomboid-like_sf"/>
</dbReference>
<feature type="transmembrane region" description="Helical" evidence="5">
    <location>
        <begin position="391"/>
        <end position="415"/>
    </location>
</feature>
<feature type="transmembrane region" description="Helical" evidence="5">
    <location>
        <begin position="41"/>
        <end position="63"/>
    </location>
</feature>
<evidence type="ECO:0000313" key="8">
    <source>
        <dbReference type="Proteomes" id="UP000302218"/>
    </source>
</evidence>
<dbReference type="GO" id="GO:0006508">
    <property type="term" value="P:proteolysis"/>
    <property type="evidence" value="ECO:0007669"/>
    <property type="project" value="UniProtKB-KW"/>
</dbReference>